<evidence type="ECO:0000313" key="2">
    <source>
        <dbReference type="Proteomes" id="UP000029981"/>
    </source>
</evidence>
<organism evidence="1 2">
    <name type="scientific">Cucumis sativus</name>
    <name type="common">Cucumber</name>
    <dbReference type="NCBI Taxonomy" id="3659"/>
    <lineage>
        <taxon>Eukaryota</taxon>
        <taxon>Viridiplantae</taxon>
        <taxon>Streptophyta</taxon>
        <taxon>Embryophyta</taxon>
        <taxon>Tracheophyta</taxon>
        <taxon>Spermatophyta</taxon>
        <taxon>Magnoliopsida</taxon>
        <taxon>eudicotyledons</taxon>
        <taxon>Gunneridae</taxon>
        <taxon>Pentapetalae</taxon>
        <taxon>rosids</taxon>
        <taxon>fabids</taxon>
        <taxon>Cucurbitales</taxon>
        <taxon>Cucurbitaceae</taxon>
        <taxon>Benincaseae</taxon>
        <taxon>Cucumis</taxon>
    </lineage>
</organism>
<proteinExistence type="predicted"/>
<dbReference type="Proteomes" id="UP000029981">
    <property type="component" value="Chromosome 2"/>
</dbReference>
<gene>
    <name evidence="1" type="ORF">Csa_2G379970</name>
</gene>
<reference evidence="1 2" key="1">
    <citation type="journal article" date="2009" name="Nat. Genet.">
        <title>The genome of the cucumber, Cucumis sativus L.</title>
        <authorList>
            <person name="Huang S."/>
            <person name="Li R."/>
            <person name="Zhang Z."/>
            <person name="Li L."/>
            <person name="Gu X."/>
            <person name="Fan W."/>
            <person name="Lucas W.J."/>
            <person name="Wang X."/>
            <person name="Xie B."/>
            <person name="Ni P."/>
            <person name="Ren Y."/>
            <person name="Zhu H."/>
            <person name="Li J."/>
            <person name="Lin K."/>
            <person name="Jin W."/>
            <person name="Fei Z."/>
            <person name="Li G."/>
            <person name="Staub J."/>
            <person name="Kilian A."/>
            <person name="van der Vossen E.A."/>
            <person name="Wu Y."/>
            <person name="Guo J."/>
            <person name="He J."/>
            <person name="Jia Z."/>
            <person name="Ren Y."/>
            <person name="Tian G."/>
            <person name="Lu Y."/>
            <person name="Ruan J."/>
            <person name="Qian W."/>
            <person name="Wang M."/>
            <person name="Huang Q."/>
            <person name="Li B."/>
            <person name="Xuan Z."/>
            <person name="Cao J."/>
            <person name="Asan"/>
            <person name="Wu Z."/>
            <person name="Zhang J."/>
            <person name="Cai Q."/>
            <person name="Bai Y."/>
            <person name="Zhao B."/>
            <person name="Han Y."/>
            <person name="Li Y."/>
            <person name="Li X."/>
            <person name="Wang S."/>
            <person name="Shi Q."/>
            <person name="Liu S."/>
            <person name="Cho W.K."/>
            <person name="Kim J.Y."/>
            <person name="Xu Y."/>
            <person name="Heller-Uszynska K."/>
            <person name="Miao H."/>
            <person name="Cheng Z."/>
            <person name="Zhang S."/>
            <person name="Wu J."/>
            <person name="Yang Y."/>
            <person name="Kang H."/>
            <person name="Li M."/>
            <person name="Liang H."/>
            <person name="Ren X."/>
            <person name="Shi Z."/>
            <person name="Wen M."/>
            <person name="Jian M."/>
            <person name="Yang H."/>
            <person name="Zhang G."/>
            <person name="Yang Z."/>
            <person name="Chen R."/>
            <person name="Liu S."/>
            <person name="Li J."/>
            <person name="Ma L."/>
            <person name="Liu H."/>
            <person name="Zhou Y."/>
            <person name="Zhao J."/>
            <person name="Fang X."/>
            <person name="Li G."/>
            <person name="Fang L."/>
            <person name="Li Y."/>
            <person name="Liu D."/>
            <person name="Zheng H."/>
            <person name="Zhang Y."/>
            <person name="Qin N."/>
            <person name="Li Z."/>
            <person name="Yang G."/>
            <person name="Yang S."/>
            <person name="Bolund L."/>
            <person name="Kristiansen K."/>
            <person name="Zheng H."/>
            <person name="Li S."/>
            <person name="Zhang X."/>
            <person name="Yang H."/>
            <person name="Wang J."/>
            <person name="Sun R."/>
            <person name="Zhang B."/>
            <person name="Jiang S."/>
            <person name="Wang J."/>
            <person name="Du Y."/>
            <person name="Li S."/>
        </authorList>
    </citation>
    <scope>NUCLEOTIDE SEQUENCE [LARGE SCALE GENOMIC DNA]</scope>
    <source>
        <strain evidence="2">cv. 9930</strain>
    </source>
</reference>
<accession>A0A0A0LQ37</accession>
<reference evidence="1 2" key="3">
    <citation type="journal article" date="2010" name="BMC Genomics">
        <title>Transcriptome sequencing and comparative analysis of cucumber flowers with different sex types.</title>
        <authorList>
            <person name="Guo S."/>
            <person name="Zheng Y."/>
            <person name="Joung J.G."/>
            <person name="Liu S."/>
            <person name="Zhang Z."/>
            <person name="Crasta O.R."/>
            <person name="Sobral B.W."/>
            <person name="Xu Y."/>
            <person name="Huang S."/>
            <person name="Fei Z."/>
        </authorList>
    </citation>
    <scope>NUCLEOTIDE SEQUENCE [LARGE SCALE GENOMIC DNA]</scope>
    <source>
        <strain evidence="2">cv. 9930</strain>
    </source>
</reference>
<sequence>MKTAVTGRKITGEGERGESYQMAFQRLARGLAMTANSITRRDEFGYFGPLVSASFYFDDLDSFVITWIHD</sequence>
<reference evidence="1 2" key="2">
    <citation type="journal article" date="2009" name="PLoS ONE">
        <title>An integrated genetic and cytogenetic map of the cucumber genome.</title>
        <authorList>
            <person name="Ren Y."/>
            <person name="Zhang Z."/>
            <person name="Liu J."/>
            <person name="Staub J.E."/>
            <person name="Han Y."/>
            <person name="Cheng Z."/>
            <person name="Li X."/>
            <person name="Lu J."/>
            <person name="Miao H."/>
            <person name="Kang H."/>
            <person name="Xie B."/>
            <person name="Gu X."/>
            <person name="Wang X."/>
            <person name="Du Y."/>
            <person name="Jin W."/>
            <person name="Huang S."/>
        </authorList>
    </citation>
    <scope>NUCLEOTIDE SEQUENCE [LARGE SCALE GENOMIC DNA]</scope>
    <source>
        <strain evidence="2">cv. 9930</strain>
    </source>
</reference>
<dbReference type="AlphaFoldDB" id="A0A0A0LQ37"/>
<keyword evidence="2" id="KW-1185">Reference proteome</keyword>
<protein>
    <submittedName>
        <fullName evidence="1">Uncharacterized protein</fullName>
    </submittedName>
</protein>
<reference evidence="1 2" key="4">
    <citation type="journal article" date="2011" name="BMC Genomics">
        <title>RNA-Seq improves annotation of protein-coding genes in the cucumber genome.</title>
        <authorList>
            <person name="Li Z."/>
            <person name="Zhang Z."/>
            <person name="Yan P."/>
            <person name="Huang S."/>
            <person name="Fei Z."/>
            <person name="Lin K."/>
        </authorList>
    </citation>
    <scope>NUCLEOTIDE SEQUENCE [LARGE SCALE GENOMIC DNA]</scope>
    <source>
        <strain evidence="2">cv. 9930</strain>
    </source>
</reference>
<evidence type="ECO:0000313" key="1">
    <source>
        <dbReference type="EMBL" id="KGN62917.1"/>
    </source>
</evidence>
<dbReference type="EMBL" id="CM002923">
    <property type="protein sequence ID" value="KGN62917.1"/>
    <property type="molecule type" value="Genomic_DNA"/>
</dbReference>
<name>A0A0A0LQ37_CUCSA</name>
<dbReference type="Gramene" id="KGN62917">
    <property type="protein sequence ID" value="KGN62917"/>
    <property type="gene ID" value="Csa_2G379970"/>
</dbReference>